<feature type="modified residue" description="4-aspartylphosphate" evidence="7">
    <location>
        <position position="52"/>
    </location>
</feature>
<evidence type="ECO:0000256" key="7">
    <source>
        <dbReference type="PROSITE-ProRule" id="PRU00169"/>
    </source>
</evidence>
<dbReference type="GO" id="GO:0000976">
    <property type="term" value="F:transcription cis-regulatory region binding"/>
    <property type="evidence" value="ECO:0007669"/>
    <property type="project" value="TreeGrafter"/>
</dbReference>
<keyword evidence="1 7" id="KW-0597">Phosphoprotein</keyword>
<feature type="domain" description="OmpR/PhoB-type" evidence="10">
    <location>
        <begin position="125"/>
        <end position="226"/>
    </location>
</feature>
<dbReference type="InterPro" id="IPR036388">
    <property type="entry name" value="WH-like_DNA-bd_sf"/>
</dbReference>
<organism evidence="11 12">
    <name type="scientific">Kocuria dechangensis</name>
    <dbReference type="NCBI Taxonomy" id="1176249"/>
    <lineage>
        <taxon>Bacteria</taxon>
        <taxon>Bacillati</taxon>
        <taxon>Actinomycetota</taxon>
        <taxon>Actinomycetes</taxon>
        <taxon>Micrococcales</taxon>
        <taxon>Micrococcaceae</taxon>
        <taxon>Kocuria</taxon>
    </lineage>
</organism>
<dbReference type="GO" id="GO:0000156">
    <property type="term" value="F:phosphorelay response regulator activity"/>
    <property type="evidence" value="ECO:0007669"/>
    <property type="project" value="TreeGrafter"/>
</dbReference>
<dbReference type="PROSITE" id="PS50110">
    <property type="entry name" value="RESPONSE_REGULATORY"/>
    <property type="match status" value="1"/>
</dbReference>
<feature type="DNA-binding region" description="OmpR/PhoB-type" evidence="8">
    <location>
        <begin position="125"/>
        <end position="226"/>
    </location>
</feature>
<keyword evidence="3" id="KW-0805">Transcription regulation</keyword>
<evidence type="ECO:0000256" key="4">
    <source>
        <dbReference type="ARBA" id="ARBA00023125"/>
    </source>
</evidence>
<gene>
    <name evidence="11" type="primary">regX</name>
    <name evidence="11" type="ORF">GCM10011374_38070</name>
</gene>
<keyword evidence="2" id="KW-0902">Two-component regulatory system</keyword>
<dbReference type="InterPro" id="IPR001867">
    <property type="entry name" value="OmpR/PhoB-type_DNA-bd"/>
</dbReference>
<evidence type="ECO:0000313" key="12">
    <source>
        <dbReference type="Proteomes" id="UP000638848"/>
    </source>
</evidence>
<dbReference type="Gene3D" id="3.40.50.2300">
    <property type="match status" value="1"/>
</dbReference>
<reference evidence="11" key="1">
    <citation type="journal article" date="2014" name="Int. J. Syst. Evol. Microbiol.">
        <title>Complete genome sequence of Corynebacterium casei LMG S-19264T (=DSM 44701T), isolated from a smear-ripened cheese.</title>
        <authorList>
            <consortium name="US DOE Joint Genome Institute (JGI-PGF)"/>
            <person name="Walter F."/>
            <person name="Albersmeier A."/>
            <person name="Kalinowski J."/>
            <person name="Ruckert C."/>
        </authorList>
    </citation>
    <scope>NUCLEOTIDE SEQUENCE</scope>
    <source>
        <strain evidence="11">CGMCC 1.12187</strain>
    </source>
</reference>
<dbReference type="InterPro" id="IPR001789">
    <property type="entry name" value="Sig_transdc_resp-reg_receiver"/>
</dbReference>
<protein>
    <recommendedName>
        <fullName evidence="6">Sensory transduction protein RegX3</fullName>
    </recommendedName>
</protein>
<dbReference type="SMART" id="SM00862">
    <property type="entry name" value="Trans_reg_C"/>
    <property type="match status" value="1"/>
</dbReference>
<dbReference type="FunFam" id="3.40.50.2300:FF:000001">
    <property type="entry name" value="DNA-binding response regulator PhoB"/>
    <property type="match status" value="1"/>
</dbReference>
<dbReference type="InterPro" id="IPR011006">
    <property type="entry name" value="CheY-like_superfamily"/>
</dbReference>
<dbReference type="RefSeq" id="WP_188540088.1">
    <property type="nucleotide sequence ID" value="NZ_BMEQ01000037.1"/>
</dbReference>
<dbReference type="GO" id="GO:0006355">
    <property type="term" value="P:regulation of DNA-templated transcription"/>
    <property type="evidence" value="ECO:0007669"/>
    <property type="project" value="InterPro"/>
</dbReference>
<dbReference type="InterPro" id="IPR039420">
    <property type="entry name" value="WalR-like"/>
</dbReference>
<comment type="caution">
    <text evidence="11">The sequence shown here is derived from an EMBL/GenBank/DDBJ whole genome shotgun (WGS) entry which is preliminary data.</text>
</comment>
<dbReference type="PANTHER" id="PTHR48111:SF72">
    <property type="entry name" value="SENSORY TRANSDUCTION PROTEIN REGX3"/>
    <property type="match status" value="1"/>
</dbReference>
<dbReference type="SMART" id="SM00448">
    <property type="entry name" value="REC"/>
    <property type="match status" value="1"/>
</dbReference>
<dbReference type="Gene3D" id="6.10.250.690">
    <property type="match status" value="1"/>
</dbReference>
<dbReference type="PANTHER" id="PTHR48111">
    <property type="entry name" value="REGULATOR OF RPOS"/>
    <property type="match status" value="1"/>
</dbReference>
<evidence type="ECO:0000256" key="2">
    <source>
        <dbReference type="ARBA" id="ARBA00023012"/>
    </source>
</evidence>
<sequence length="226" mass="24436">MERILLVEDEASISDPLAFLLGREGFEVQVAGTGGEALDAFEQAGADLVLLDWQLPGMSGIQLCARLRARSEVAIIMVTARDTETDVVGGLAARADDYVTKPFSSGELIARIRAVLRRHPPIAQEAVTVVGAGRVRMDLQQHRVTVAGAPVALSGKGFELLEVFLTYPGQVLTRGRLIDEVWGADSAVADRALGAQIIRVRRLIEPDPGSPRHLMTVRGLGYRYDP</sequence>
<keyword evidence="4 8" id="KW-0238">DNA-binding</keyword>
<evidence type="ECO:0000259" key="9">
    <source>
        <dbReference type="PROSITE" id="PS50110"/>
    </source>
</evidence>
<evidence type="ECO:0000256" key="5">
    <source>
        <dbReference type="ARBA" id="ARBA00023163"/>
    </source>
</evidence>
<dbReference type="AlphaFoldDB" id="A0A917H732"/>
<name>A0A917H732_9MICC</name>
<dbReference type="Gene3D" id="1.10.10.10">
    <property type="entry name" value="Winged helix-like DNA-binding domain superfamily/Winged helix DNA-binding domain"/>
    <property type="match status" value="1"/>
</dbReference>
<keyword evidence="12" id="KW-1185">Reference proteome</keyword>
<dbReference type="Proteomes" id="UP000638848">
    <property type="component" value="Unassembled WGS sequence"/>
</dbReference>
<dbReference type="SUPFAM" id="SSF52172">
    <property type="entry name" value="CheY-like"/>
    <property type="match status" value="1"/>
</dbReference>
<evidence type="ECO:0000256" key="3">
    <source>
        <dbReference type="ARBA" id="ARBA00023015"/>
    </source>
</evidence>
<dbReference type="GO" id="GO:0032993">
    <property type="term" value="C:protein-DNA complex"/>
    <property type="evidence" value="ECO:0007669"/>
    <property type="project" value="TreeGrafter"/>
</dbReference>
<reference evidence="11" key="2">
    <citation type="submission" date="2020-09" db="EMBL/GenBank/DDBJ databases">
        <authorList>
            <person name="Sun Q."/>
            <person name="Zhou Y."/>
        </authorList>
    </citation>
    <scope>NUCLEOTIDE SEQUENCE</scope>
    <source>
        <strain evidence="11">CGMCC 1.12187</strain>
    </source>
</reference>
<evidence type="ECO:0000256" key="6">
    <source>
        <dbReference type="ARBA" id="ARBA00041201"/>
    </source>
</evidence>
<evidence type="ECO:0000256" key="8">
    <source>
        <dbReference type="PROSITE-ProRule" id="PRU01091"/>
    </source>
</evidence>
<dbReference type="Pfam" id="PF00072">
    <property type="entry name" value="Response_reg"/>
    <property type="match status" value="1"/>
</dbReference>
<evidence type="ECO:0000313" key="11">
    <source>
        <dbReference type="EMBL" id="GGG69924.1"/>
    </source>
</evidence>
<keyword evidence="5" id="KW-0804">Transcription</keyword>
<dbReference type="EMBL" id="BMEQ01000037">
    <property type="protein sequence ID" value="GGG69924.1"/>
    <property type="molecule type" value="Genomic_DNA"/>
</dbReference>
<evidence type="ECO:0000259" key="10">
    <source>
        <dbReference type="PROSITE" id="PS51755"/>
    </source>
</evidence>
<proteinExistence type="predicted"/>
<dbReference type="CDD" id="cd00383">
    <property type="entry name" value="trans_reg_C"/>
    <property type="match status" value="1"/>
</dbReference>
<feature type="domain" description="Response regulatory" evidence="9">
    <location>
        <begin position="3"/>
        <end position="116"/>
    </location>
</feature>
<dbReference type="PROSITE" id="PS51755">
    <property type="entry name" value="OMPR_PHOB"/>
    <property type="match status" value="1"/>
</dbReference>
<dbReference type="Pfam" id="PF00486">
    <property type="entry name" value="Trans_reg_C"/>
    <property type="match status" value="1"/>
</dbReference>
<dbReference type="GO" id="GO:0005829">
    <property type="term" value="C:cytosol"/>
    <property type="evidence" value="ECO:0007669"/>
    <property type="project" value="TreeGrafter"/>
</dbReference>
<accession>A0A917H732</accession>
<evidence type="ECO:0000256" key="1">
    <source>
        <dbReference type="ARBA" id="ARBA00022553"/>
    </source>
</evidence>